<dbReference type="Pfam" id="PF00126">
    <property type="entry name" value="HTH_1"/>
    <property type="match status" value="1"/>
</dbReference>
<dbReference type="GO" id="GO:0005829">
    <property type="term" value="C:cytosol"/>
    <property type="evidence" value="ECO:0007669"/>
    <property type="project" value="TreeGrafter"/>
</dbReference>
<dbReference type="KEGG" id="micc:AUP74_02003"/>
<dbReference type="PROSITE" id="PS50931">
    <property type="entry name" value="HTH_LYSR"/>
    <property type="match status" value="1"/>
</dbReference>
<organism evidence="6 7">
    <name type="scientific">Microbulbifer aggregans</name>
    <dbReference type="NCBI Taxonomy" id="1769779"/>
    <lineage>
        <taxon>Bacteria</taxon>
        <taxon>Pseudomonadati</taxon>
        <taxon>Pseudomonadota</taxon>
        <taxon>Gammaproteobacteria</taxon>
        <taxon>Cellvibrionales</taxon>
        <taxon>Microbulbiferaceae</taxon>
        <taxon>Microbulbifer</taxon>
    </lineage>
</organism>
<dbReference type="Pfam" id="PF03466">
    <property type="entry name" value="LysR_substrate"/>
    <property type="match status" value="1"/>
</dbReference>
<dbReference type="CDD" id="cd05466">
    <property type="entry name" value="PBP2_LTTR_substrate"/>
    <property type="match status" value="1"/>
</dbReference>
<keyword evidence="7" id="KW-1185">Reference proteome</keyword>
<sequence length="351" mass="39214">MLLVNSGRFWQVPVPVGIVPDDRRLAAWGAPLRGVTFGAVWKKKEMPGTKISLSQMEAFCAVAKYRSFKEAALRLEISQPSLVNKMSQLEECYGAKLLVRRRENNRLTSIGAALLPLFQSALNAVRESEHLMYSHSKMQSGEIRIAAVSPYKVSRILKVFNSRYPNIRVKASFSSSENIQRLLELGEVDAAFYVQAEKRPGQQAFRCYEYSLVAILPREHPLASKSALEIGDFHQQAFISREEGSLTRSLFEEALREQSVVVDTRYELGSRESIREAVGQGLGISVVAEDEHVPHPNIVVRPIRSDRLSIVSSLVVLNERVSTPLTQSLIQVVTALAREFDRETADCALAS</sequence>
<dbReference type="GO" id="GO:0003700">
    <property type="term" value="F:DNA-binding transcription factor activity"/>
    <property type="evidence" value="ECO:0007669"/>
    <property type="project" value="InterPro"/>
</dbReference>
<accession>A0A1C9W8G7</accession>
<evidence type="ECO:0000256" key="4">
    <source>
        <dbReference type="ARBA" id="ARBA00023163"/>
    </source>
</evidence>
<dbReference type="SUPFAM" id="SSF53850">
    <property type="entry name" value="Periplasmic binding protein-like II"/>
    <property type="match status" value="1"/>
</dbReference>
<keyword evidence="4" id="KW-0804">Transcription</keyword>
<dbReference type="Gene3D" id="1.10.10.10">
    <property type="entry name" value="Winged helix-like DNA-binding domain superfamily/Winged helix DNA-binding domain"/>
    <property type="match status" value="1"/>
</dbReference>
<dbReference type="STRING" id="1769779.AUP74_02003"/>
<feature type="domain" description="HTH lysR-type" evidence="5">
    <location>
        <begin position="51"/>
        <end position="108"/>
    </location>
</feature>
<evidence type="ECO:0000256" key="3">
    <source>
        <dbReference type="ARBA" id="ARBA00023125"/>
    </source>
</evidence>
<name>A0A1C9W8G7_9GAMM</name>
<dbReference type="GO" id="GO:0003677">
    <property type="term" value="F:DNA binding"/>
    <property type="evidence" value="ECO:0007669"/>
    <property type="project" value="UniProtKB-KW"/>
</dbReference>
<gene>
    <name evidence="6" type="primary">cmpR_1</name>
    <name evidence="6" type="ORF">AUP74_02003</name>
</gene>
<dbReference type="InterPro" id="IPR000847">
    <property type="entry name" value="LysR_HTH_N"/>
</dbReference>
<dbReference type="InterPro" id="IPR005119">
    <property type="entry name" value="LysR_subst-bd"/>
</dbReference>
<dbReference type="InterPro" id="IPR050950">
    <property type="entry name" value="HTH-type_LysR_regulators"/>
</dbReference>
<evidence type="ECO:0000313" key="7">
    <source>
        <dbReference type="Proteomes" id="UP000095672"/>
    </source>
</evidence>
<dbReference type="InterPro" id="IPR036388">
    <property type="entry name" value="WH-like_DNA-bd_sf"/>
</dbReference>
<dbReference type="PANTHER" id="PTHR30419">
    <property type="entry name" value="HTH-TYPE TRANSCRIPTIONAL REGULATOR YBHD"/>
    <property type="match status" value="1"/>
</dbReference>
<dbReference type="SUPFAM" id="SSF46785">
    <property type="entry name" value="Winged helix' DNA-binding domain"/>
    <property type="match status" value="1"/>
</dbReference>
<dbReference type="Gene3D" id="3.40.190.290">
    <property type="match status" value="1"/>
</dbReference>
<protein>
    <submittedName>
        <fullName evidence="6">HTH-type transcriptional activator CmpR</fullName>
    </submittedName>
</protein>
<keyword evidence="3" id="KW-0238">DNA-binding</keyword>
<evidence type="ECO:0000313" key="6">
    <source>
        <dbReference type="EMBL" id="AOS97433.1"/>
    </source>
</evidence>
<evidence type="ECO:0000259" key="5">
    <source>
        <dbReference type="PROSITE" id="PS50931"/>
    </source>
</evidence>
<evidence type="ECO:0000256" key="1">
    <source>
        <dbReference type="ARBA" id="ARBA00009437"/>
    </source>
</evidence>
<keyword evidence="2" id="KW-0805">Transcription regulation</keyword>
<dbReference type="Proteomes" id="UP000095672">
    <property type="component" value="Chromosome"/>
</dbReference>
<dbReference type="AlphaFoldDB" id="A0A1C9W8G7"/>
<evidence type="ECO:0000256" key="2">
    <source>
        <dbReference type="ARBA" id="ARBA00023015"/>
    </source>
</evidence>
<dbReference type="EMBL" id="CP014143">
    <property type="protein sequence ID" value="AOS97433.1"/>
    <property type="molecule type" value="Genomic_DNA"/>
</dbReference>
<proteinExistence type="inferred from homology"/>
<reference evidence="7" key="1">
    <citation type="submission" date="2016-01" db="EMBL/GenBank/DDBJ databases">
        <title>Complete genome sequence of Microbulbifer sp. CCB-MM1, a halophile isolated from Matang Mangrove Forest, Perak.</title>
        <authorList>
            <person name="Moh T.H."/>
            <person name="Dinesh B."/>
            <person name="Lau N.-S."/>
            <person name="Go F."/>
            <person name="Alexander Chong S.-C."/>
        </authorList>
    </citation>
    <scope>NUCLEOTIDE SEQUENCE [LARGE SCALE GENOMIC DNA]</scope>
    <source>
        <strain evidence="7">CCB-MM1</strain>
    </source>
</reference>
<comment type="similarity">
    <text evidence="1">Belongs to the LysR transcriptional regulatory family.</text>
</comment>
<dbReference type="InterPro" id="IPR036390">
    <property type="entry name" value="WH_DNA-bd_sf"/>
</dbReference>